<feature type="binding site" evidence="5">
    <location>
        <position position="56"/>
    </location>
    <ligand>
        <name>ATP</name>
        <dbReference type="ChEBI" id="CHEBI:30616"/>
    </ligand>
</feature>
<dbReference type="STRING" id="502025.Hoch_3670"/>
<evidence type="ECO:0000256" key="5">
    <source>
        <dbReference type="PROSITE-ProRule" id="PRU10141"/>
    </source>
</evidence>
<dbReference type="InterPro" id="IPR011009">
    <property type="entry name" value="Kinase-like_dom_sf"/>
</dbReference>
<evidence type="ECO:0000256" key="6">
    <source>
        <dbReference type="SAM" id="MobiDB-lite"/>
    </source>
</evidence>
<dbReference type="PROSITE" id="PS00107">
    <property type="entry name" value="PROTEIN_KINASE_ATP"/>
    <property type="match status" value="1"/>
</dbReference>
<keyword evidence="9" id="KW-1185">Reference proteome</keyword>
<reference evidence="8 9" key="1">
    <citation type="journal article" date="2010" name="Stand. Genomic Sci.">
        <title>Complete genome sequence of Haliangium ochraceum type strain (SMP-2).</title>
        <authorList>
            <consortium name="US DOE Joint Genome Institute (JGI-PGF)"/>
            <person name="Ivanova N."/>
            <person name="Daum C."/>
            <person name="Lang E."/>
            <person name="Abt B."/>
            <person name="Kopitz M."/>
            <person name="Saunders E."/>
            <person name="Lapidus A."/>
            <person name="Lucas S."/>
            <person name="Glavina Del Rio T."/>
            <person name="Nolan M."/>
            <person name="Tice H."/>
            <person name="Copeland A."/>
            <person name="Cheng J.F."/>
            <person name="Chen F."/>
            <person name="Bruce D."/>
            <person name="Goodwin L."/>
            <person name="Pitluck S."/>
            <person name="Mavromatis K."/>
            <person name="Pati A."/>
            <person name="Mikhailova N."/>
            <person name="Chen A."/>
            <person name="Palaniappan K."/>
            <person name="Land M."/>
            <person name="Hauser L."/>
            <person name="Chang Y.J."/>
            <person name="Jeffries C.D."/>
            <person name="Detter J.C."/>
            <person name="Brettin T."/>
            <person name="Rohde M."/>
            <person name="Goker M."/>
            <person name="Bristow J."/>
            <person name="Markowitz V."/>
            <person name="Eisen J.A."/>
            <person name="Hugenholtz P."/>
            <person name="Kyrpides N.C."/>
            <person name="Klenk H.P."/>
        </authorList>
    </citation>
    <scope>NUCLEOTIDE SEQUENCE [LARGE SCALE GENOMIC DNA]</scope>
    <source>
        <strain evidence="9">DSM 14365 / CIP 107738 / JCM 11303 / AJ 13395 / SMP-2</strain>
    </source>
</reference>
<dbReference type="EMBL" id="CP001804">
    <property type="protein sequence ID" value="ACY16171.1"/>
    <property type="molecule type" value="Genomic_DNA"/>
</dbReference>
<dbReference type="InterPro" id="IPR000719">
    <property type="entry name" value="Prot_kinase_dom"/>
</dbReference>
<dbReference type="Pfam" id="PF08308">
    <property type="entry name" value="PEGA"/>
    <property type="match status" value="1"/>
</dbReference>
<dbReference type="AlphaFoldDB" id="D0LXC9"/>
<keyword evidence="3 8" id="KW-0418">Kinase</keyword>
<dbReference type="KEGG" id="hoh:Hoch_3670"/>
<dbReference type="SUPFAM" id="SSF56112">
    <property type="entry name" value="Protein kinase-like (PK-like)"/>
    <property type="match status" value="1"/>
</dbReference>
<dbReference type="GO" id="GO:0005524">
    <property type="term" value="F:ATP binding"/>
    <property type="evidence" value="ECO:0007669"/>
    <property type="project" value="UniProtKB-UniRule"/>
</dbReference>
<evidence type="ECO:0000256" key="4">
    <source>
        <dbReference type="ARBA" id="ARBA00022840"/>
    </source>
</evidence>
<evidence type="ECO:0000259" key="7">
    <source>
        <dbReference type="PROSITE" id="PS50011"/>
    </source>
</evidence>
<keyword evidence="1" id="KW-0808">Transferase</keyword>
<dbReference type="PANTHER" id="PTHR43289:SF6">
    <property type="entry name" value="SERINE_THREONINE-PROTEIN KINASE NEKL-3"/>
    <property type="match status" value="1"/>
</dbReference>
<name>D0LXC9_HALO1</name>
<dbReference type="Pfam" id="PF00069">
    <property type="entry name" value="Pkinase"/>
    <property type="match status" value="1"/>
</dbReference>
<dbReference type="GO" id="GO:0004674">
    <property type="term" value="F:protein serine/threonine kinase activity"/>
    <property type="evidence" value="ECO:0007669"/>
    <property type="project" value="UniProtKB-KW"/>
</dbReference>
<dbReference type="InterPro" id="IPR017441">
    <property type="entry name" value="Protein_kinase_ATP_BS"/>
</dbReference>
<proteinExistence type="predicted"/>
<feature type="compositionally biased region" description="Low complexity" evidence="6">
    <location>
        <begin position="484"/>
        <end position="493"/>
    </location>
</feature>
<dbReference type="RefSeq" id="WP_012828770.1">
    <property type="nucleotide sequence ID" value="NC_013440.1"/>
</dbReference>
<dbReference type="Proteomes" id="UP000001880">
    <property type="component" value="Chromosome"/>
</dbReference>
<organism evidence="8 9">
    <name type="scientific">Haliangium ochraceum (strain DSM 14365 / JCM 11303 / SMP-2)</name>
    <dbReference type="NCBI Taxonomy" id="502025"/>
    <lineage>
        <taxon>Bacteria</taxon>
        <taxon>Pseudomonadati</taxon>
        <taxon>Myxococcota</taxon>
        <taxon>Polyangia</taxon>
        <taxon>Haliangiales</taxon>
        <taxon>Kofleriaceae</taxon>
        <taxon>Haliangium</taxon>
    </lineage>
</organism>
<dbReference type="PROSITE" id="PS50011">
    <property type="entry name" value="PROTEIN_KINASE_DOM"/>
    <property type="match status" value="1"/>
</dbReference>
<dbReference type="Gene3D" id="3.30.200.20">
    <property type="entry name" value="Phosphorylase Kinase, domain 1"/>
    <property type="match status" value="1"/>
</dbReference>
<keyword evidence="8" id="KW-0723">Serine/threonine-protein kinase</keyword>
<sequence length="562" mass="58939">MPERVIVEGRYYTEVLTSNQLGRYRLIERLGEGGMAEVFRAELMAASSFQKIVAIKRIKPALASEREIGEMILREAQVAARMQHGGIVQIVELGHDDDEVPYLVMELVDGVPLGRLIDGPVDVAAALHVVEQVAAALHYAHTLVDSSGRETPVVHRDVNPRNILVSGDGVVKLTDFGIAKAWHLPSVTLPGTVKGTLGYLAPEQARGGEVDARTDQFSAGVVLYELLAGENPLAGQPSLVDYCKMLESGLPRLPVSEAAELGIDDALADIVARAVAVAPEARFPSMDDLRAELERWRVRRGLRAAPELLRERVRRAQGHATTAELSLGKDGGKALGAALAAQLEAREAHTEALARTMLPGAANAPEGETEAAGSARRRVLALGSAALALAAVLAWLLWPQAPSDALAQGEPLAPASASGAGDVVPVSEHPAAVAGAASPAAAGAAAAQPDQAAAQPAPATTPAMAPADAAGRAAGDARTRAADATRPNAVRAAAAAEPGRLRINLLPYARVRVDGRERGQTPVDLRLAAGAHTLVLENPDTGQRREQRLELAPGQTLTINDW</sequence>
<dbReference type="eggNOG" id="COG0515">
    <property type="taxonomic scope" value="Bacteria"/>
</dbReference>
<dbReference type="Gene3D" id="1.10.510.10">
    <property type="entry name" value="Transferase(Phosphotransferase) domain 1"/>
    <property type="match status" value="1"/>
</dbReference>
<evidence type="ECO:0000313" key="8">
    <source>
        <dbReference type="EMBL" id="ACY16171.1"/>
    </source>
</evidence>
<dbReference type="HOGENOM" id="CLU_000288_151_5_7"/>
<evidence type="ECO:0000256" key="1">
    <source>
        <dbReference type="ARBA" id="ARBA00022679"/>
    </source>
</evidence>
<dbReference type="CDD" id="cd14014">
    <property type="entry name" value="STKc_PknB_like"/>
    <property type="match status" value="1"/>
</dbReference>
<evidence type="ECO:0000313" key="9">
    <source>
        <dbReference type="Proteomes" id="UP000001880"/>
    </source>
</evidence>
<feature type="region of interest" description="Disordered" evidence="6">
    <location>
        <begin position="447"/>
        <end position="493"/>
    </location>
</feature>
<gene>
    <name evidence="8" type="ordered locus">Hoch_3670</name>
</gene>
<feature type="domain" description="Protein kinase" evidence="7">
    <location>
        <begin position="24"/>
        <end position="297"/>
    </location>
</feature>
<dbReference type="PANTHER" id="PTHR43289">
    <property type="entry name" value="MITOGEN-ACTIVATED PROTEIN KINASE KINASE KINASE 20-RELATED"/>
    <property type="match status" value="1"/>
</dbReference>
<keyword evidence="2 5" id="KW-0547">Nucleotide-binding</keyword>
<accession>D0LXC9</accession>
<keyword evidence="4 5" id="KW-0067">ATP-binding</keyword>
<feature type="compositionally biased region" description="Low complexity" evidence="6">
    <location>
        <begin position="447"/>
        <end position="474"/>
    </location>
</feature>
<protein>
    <submittedName>
        <fullName evidence="8">Serine/threonine protein kinase</fullName>
    </submittedName>
</protein>
<dbReference type="InterPro" id="IPR013229">
    <property type="entry name" value="PEGA"/>
</dbReference>
<evidence type="ECO:0000256" key="3">
    <source>
        <dbReference type="ARBA" id="ARBA00022777"/>
    </source>
</evidence>
<evidence type="ECO:0000256" key="2">
    <source>
        <dbReference type="ARBA" id="ARBA00022741"/>
    </source>
</evidence>